<dbReference type="EMBL" id="QSQQ01000021">
    <property type="protein sequence ID" value="RGK44867.1"/>
    <property type="molecule type" value="Genomic_DNA"/>
</dbReference>
<comment type="caution">
    <text evidence="1">The sequence shown here is derived from an EMBL/GenBank/DDBJ whole genome shotgun (WGS) entry which is preliminary data.</text>
</comment>
<gene>
    <name evidence="1" type="ORF">DXD10_13915</name>
</gene>
<accession>A0A3E4M5B8</accession>
<evidence type="ECO:0000313" key="2">
    <source>
        <dbReference type="Proteomes" id="UP000261208"/>
    </source>
</evidence>
<name>A0A3E4M5B8_9FIRM</name>
<proteinExistence type="predicted"/>
<reference evidence="1 2" key="1">
    <citation type="submission" date="2018-08" db="EMBL/GenBank/DDBJ databases">
        <title>A genome reference for cultivated species of the human gut microbiota.</title>
        <authorList>
            <person name="Zou Y."/>
            <person name="Xue W."/>
            <person name="Luo G."/>
        </authorList>
    </citation>
    <scope>NUCLEOTIDE SEQUENCE [LARGE SCALE GENOMIC DNA]</scope>
    <source>
        <strain evidence="1 2">TF11-11</strain>
    </source>
</reference>
<protein>
    <submittedName>
        <fullName evidence="1">Uncharacterized protein</fullName>
    </submittedName>
</protein>
<evidence type="ECO:0000313" key="1">
    <source>
        <dbReference type="EMBL" id="RGK44867.1"/>
    </source>
</evidence>
<dbReference type="Proteomes" id="UP000261208">
    <property type="component" value="Unassembled WGS sequence"/>
</dbReference>
<dbReference type="AlphaFoldDB" id="A0A3E4M5B8"/>
<organism evidence="1 2">
    <name type="scientific">Dorea formicigenerans</name>
    <dbReference type="NCBI Taxonomy" id="39486"/>
    <lineage>
        <taxon>Bacteria</taxon>
        <taxon>Bacillati</taxon>
        <taxon>Bacillota</taxon>
        <taxon>Clostridia</taxon>
        <taxon>Lachnospirales</taxon>
        <taxon>Lachnospiraceae</taxon>
        <taxon>Dorea</taxon>
    </lineage>
</organism>
<sequence length="86" mass="10010">MREITMDKNTIREMVRMIASDQSVISVVGVTVSRKDTLENYIAVNNEMITVVGGKVSADRVLGRRLLRVDDKRRKIILRRYYRIKV</sequence>